<dbReference type="RefSeq" id="WP_012539345.1">
    <property type="nucleotide sequence ID" value="NC_011247.1"/>
</dbReference>
<dbReference type="HOGENOM" id="CLU_760053_0_0_12"/>
<accession>B5RN66</accession>
<proteinExistence type="predicted"/>
<dbReference type="InterPro" id="IPR008421">
    <property type="entry name" value="Borrelia_lipoprotein_PFam54/60"/>
</dbReference>
<dbReference type="Proteomes" id="UP000000611">
    <property type="component" value="Plasmid pl165"/>
</dbReference>
<organism evidence="2 3">
    <name type="scientific">Borrelia duttonii (strain Ly)</name>
    <dbReference type="NCBI Taxonomy" id="412419"/>
    <lineage>
        <taxon>Bacteria</taxon>
        <taxon>Pseudomonadati</taxon>
        <taxon>Spirochaetota</taxon>
        <taxon>Spirochaetia</taxon>
        <taxon>Spirochaetales</taxon>
        <taxon>Borreliaceae</taxon>
        <taxon>Borrelia</taxon>
    </lineage>
</organism>
<dbReference type="Gene3D" id="1.10.3160.10">
    <property type="entry name" value="Bbcrasp-1"/>
    <property type="match status" value="1"/>
</dbReference>
<keyword evidence="3" id="KW-1185">Reference proteome</keyword>
<geneLocation type="plasmid" evidence="2 3">
    <name>pl165</name>
</geneLocation>
<dbReference type="Pfam" id="PF05714">
    <property type="entry name" value="PFam54_60"/>
    <property type="match status" value="1"/>
</dbReference>
<sequence length="354" mass="42017">MSHKIPIIFILIAVTILTCKANFERVAKLEQALREIELQTIEQTRKNKVEVSEISGQQKSTALKTNVILDKIDSLAISTISKLKELTQKEQDLKTHKEDLTKEKKRIEEQAKQNLQQRQQQVELEEAKIELKQKIQDIQKSLILYKNNYYNEPIDQFGMHDSNNHSYAFDLAETLYLKYSDQKSQEYRHKIYLLFDYNDAYIRSLGEFLNKMAQNIVLESEFPSKMSLQFVSQNEEVKNLLQKILSNIDQYFELYFHTAFDISENQQSEIDSLTLDDIKTLNNIFDERRKINDYCKIFVKKIYEDFQDDKDEIRTGEITKLMEYIKKIMYDQKFLDISQSLKMFIGKVENYNLK</sequence>
<evidence type="ECO:0000313" key="2">
    <source>
        <dbReference type="EMBL" id="ACH93802.1"/>
    </source>
</evidence>
<evidence type="ECO:0000313" key="3">
    <source>
        <dbReference type="Proteomes" id="UP000000611"/>
    </source>
</evidence>
<dbReference type="AlphaFoldDB" id="B5RN66"/>
<evidence type="ECO:0000256" key="1">
    <source>
        <dbReference type="SAM" id="Coils"/>
    </source>
</evidence>
<keyword evidence="2" id="KW-0614">Plasmid</keyword>
<gene>
    <name evidence="2" type="ordered locus">BDU_1001</name>
</gene>
<keyword evidence="1" id="KW-0175">Coiled coil</keyword>
<name>B5RN66_BORDL</name>
<feature type="coiled-coil region" evidence="1">
    <location>
        <begin position="19"/>
        <end position="46"/>
    </location>
</feature>
<dbReference type="EMBL" id="CP000979">
    <property type="protein sequence ID" value="ACH93802.1"/>
    <property type="molecule type" value="Genomic_DNA"/>
</dbReference>
<reference evidence="2 3" key="1">
    <citation type="journal article" date="2008" name="PLoS Genet.">
        <title>The genome of Borrelia recurrentis, the agent of deadly louse-borne relapsing fever, is a degraded subset of tick-borne Borrelia duttonii.</title>
        <authorList>
            <person name="Lescot M."/>
            <person name="Audic S."/>
            <person name="Robert C."/>
            <person name="Nguyen T.T."/>
            <person name="Blanc G."/>
            <person name="Cutler S.J."/>
            <person name="Wincker P."/>
            <person name="Couloux A."/>
            <person name="Claverie J.-M."/>
            <person name="Raoult D."/>
            <person name="Drancourt M."/>
        </authorList>
    </citation>
    <scope>NUCLEOTIDE SEQUENCE [LARGE SCALE GENOMIC DNA]</scope>
    <source>
        <strain evidence="2 3">Ly</strain>
    </source>
</reference>
<feature type="coiled-coil region" evidence="1">
    <location>
        <begin position="83"/>
        <end position="148"/>
    </location>
</feature>
<dbReference type="KEGG" id="bdu:BDU_1001"/>
<dbReference type="OrthoDB" id="351109at2"/>
<protein>
    <submittedName>
        <fullName evidence="2">Viral A-type inclusion protein repeat containing protein</fullName>
    </submittedName>
</protein>